<keyword evidence="12" id="KW-1185">Reference proteome</keyword>
<evidence type="ECO:0000256" key="6">
    <source>
        <dbReference type="ARBA" id="ARBA00022741"/>
    </source>
</evidence>
<feature type="domain" description="ABC transporter" evidence="10">
    <location>
        <begin position="4"/>
        <end position="252"/>
    </location>
</feature>
<dbReference type="EMBL" id="JBHRTB010000010">
    <property type="protein sequence ID" value="MFC3141603.1"/>
    <property type="molecule type" value="Genomic_DNA"/>
</dbReference>
<dbReference type="InterPro" id="IPR003439">
    <property type="entry name" value="ABC_transporter-like_ATP-bd"/>
</dbReference>
<name>A0ABV7GJ50_9RHOB</name>
<keyword evidence="8" id="KW-1278">Translocase</keyword>
<evidence type="ECO:0000313" key="12">
    <source>
        <dbReference type="Proteomes" id="UP001595632"/>
    </source>
</evidence>
<dbReference type="RefSeq" id="WP_275632139.1">
    <property type="nucleotide sequence ID" value="NZ_JARGYD010000002.1"/>
</dbReference>
<keyword evidence="3" id="KW-0813">Transport</keyword>
<dbReference type="PANTHER" id="PTHR43297">
    <property type="entry name" value="OLIGOPEPTIDE TRANSPORT ATP-BINDING PROTEIN APPD"/>
    <property type="match status" value="1"/>
</dbReference>
<evidence type="ECO:0000313" key="11">
    <source>
        <dbReference type="EMBL" id="MFC3141603.1"/>
    </source>
</evidence>
<reference evidence="12" key="1">
    <citation type="journal article" date="2019" name="Int. J. Syst. Evol. Microbiol.">
        <title>The Global Catalogue of Microorganisms (GCM) 10K type strain sequencing project: providing services to taxonomists for standard genome sequencing and annotation.</title>
        <authorList>
            <consortium name="The Broad Institute Genomics Platform"/>
            <consortium name="The Broad Institute Genome Sequencing Center for Infectious Disease"/>
            <person name="Wu L."/>
            <person name="Ma J."/>
        </authorList>
    </citation>
    <scope>NUCLEOTIDE SEQUENCE [LARGE SCALE GENOMIC DNA]</scope>
    <source>
        <strain evidence="12">KCTC 52366</strain>
    </source>
</reference>
<comment type="subcellular location">
    <subcellularLocation>
        <location evidence="1">Cell inner membrane</location>
        <topology evidence="1">Peripheral membrane protein</topology>
    </subcellularLocation>
</comment>
<dbReference type="PANTHER" id="PTHR43297:SF14">
    <property type="entry name" value="ATPASE AAA-TYPE CORE DOMAIN-CONTAINING PROTEIN"/>
    <property type="match status" value="1"/>
</dbReference>
<organism evidence="11 12">
    <name type="scientific">Psychromarinibacter halotolerans</name>
    <dbReference type="NCBI Taxonomy" id="1775175"/>
    <lineage>
        <taxon>Bacteria</taxon>
        <taxon>Pseudomonadati</taxon>
        <taxon>Pseudomonadota</taxon>
        <taxon>Alphaproteobacteria</taxon>
        <taxon>Rhodobacterales</taxon>
        <taxon>Paracoccaceae</taxon>
        <taxon>Psychromarinibacter</taxon>
    </lineage>
</organism>
<evidence type="ECO:0000256" key="2">
    <source>
        <dbReference type="ARBA" id="ARBA00005417"/>
    </source>
</evidence>
<evidence type="ECO:0000256" key="9">
    <source>
        <dbReference type="ARBA" id="ARBA00023136"/>
    </source>
</evidence>
<dbReference type="CDD" id="cd03257">
    <property type="entry name" value="ABC_NikE_OppD_transporters"/>
    <property type="match status" value="1"/>
</dbReference>
<evidence type="ECO:0000256" key="5">
    <source>
        <dbReference type="ARBA" id="ARBA00022519"/>
    </source>
</evidence>
<keyword evidence="6" id="KW-0547">Nucleotide-binding</keyword>
<evidence type="ECO:0000256" key="4">
    <source>
        <dbReference type="ARBA" id="ARBA00022475"/>
    </source>
</evidence>
<protein>
    <submittedName>
        <fullName evidence="11">ABC transporter ATP-binding protein</fullName>
    </submittedName>
</protein>
<dbReference type="InterPro" id="IPR027417">
    <property type="entry name" value="P-loop_NTPase"/>
</dbReference>
<accession>A0ABV7GJ50</accession>
<proteinExistence type="inferred from homology"/>
<evidence type="ECO:0000256" key="1">
    <source>
        <dbReference type="ARBA" id="ARBA00004417"/>
    </source>
</evidence>
<gene>
    <name evidence="11" type="ORF">ACFOGP_02735</name>
</gene>
<keyword evidence="4" id="KW-1003">Cell membrane</keyword>
<dbReference type="InterPro" id="IPR003593">
    <property type="entry name" value="AAA+_ATPase"/>
</dbReference>
<dbReference type="SMART" id="SM00382">
    <property type="entry name" value="AAA"/>
    <property type="match status" value="1"/>
</dbReference>
<keyword evidence="7 11" id="KW-0067">ATP-binding</keyword>
<evidence type="ECO:0000256" key="3">
    <source>
        <dbReference type="ARBA" id="ARBA00022448"/>
    </source>
</evidence>
<dbReference type="GO" id="GO:0005524">
    <property type="term" value="F:ATP binding"/>
    <property type="evidence" value="ECO:0007669"/>
    <property type="project" value="UniProtKB-KW"/>
</dbReference>
<dbReference type="PROSITE" id="PS50893">
    <property type="entry name" value="ABC_TRANSPORTER_2"/>
    <property type="match status" value="1"/>
</dbReference>
<dbReference type="SUPFAM" id="SSF52540">
    <property type="entry name" value="P-loop containing nucleoside triphosphate hydrolases"/>
    <property type="match status" value="1"/>
</dbReference>
<dbReference type="Gene3D" id="3.40.50.300">
    <property type="entry name" value="P-loop containing nucleotide triphosphate hydrolases"/>
    <property type="match status" value="1"/>
</dbReference>
<comment type="similarity">
    <text evidence="2">Belongs to the ABC transporter superfamily.</text>
</comment>
<dbReference type="Proteomes" id="UP001595632">
    <property type="component" value="Unassembled WGS sequence"/>
</dbReference>
<sequence length="321" mass="34253">MSLLSIRNLSVRLGPGGSAPAILDDVSLDVRPGETLGLVGESGSGKSTLGMSVLRLTPPLLAEGTTGRILWDGDDVLRMRPRQLRGLRGGEISMILQDPMASLNPVFSIGAQLKEALHRAGRDDLQATAEAALAEVNIPSPADRLRSYPHQMSGGMRQRVVSAIGLAQEPRLIICDEPTTALDATIQFQFLELLRALQAAHHMAMLFITHDFGVVARICDRVAVMYAGRIVETGPVREIFANPRHPYTRALLAAVPSTATAPDRLPVIEGAPPSVGNRPGGCAFHPRCPLATTACQKTPATETLAPGHDVACWHARQEAVA</sequence>
<dbReference type="InterPro" id="IPR013563">
    <property type="entry name" value="Oligopep_ABC_C"/>
</dbReference>
<dbReference type="Pfam" id="PF00005">
    <property type="entry name" value="ABC_tran"/>
    <property type="match status" value="1"/>
</dbReference>
<dbReference type="NCBIfam" id="TIGR01727">
    <property type="entry name" value="oligo_HPY"/>
    <property type="match status" value="1"/>
</dbReference>
<evidence type="ECO:0000259" key="10">
    <source>
        <dbReference type="PROSITE" id="PS50893"/>
    </source>
</evidence>
<dbReference type="InterPro" id="IPR050388">
    <property type="entry name" value="ABC_Ni/Peptide_Import"/>
</dbReference>
<dbReference type="Pfam" id="PF08352">
    <property type="entry name" value="oligo_HPY"/>
    <property type="match status" value="1"/>
</dbReference>
<keyword evidence="5" id="KW-0997">Cell inner membrane</keyword>
<comment type="caution">
    <text evidence="11">The sequence shown here is derived from an EMBL/GenBank/DDBJ whole genome shotgun (WGS) entry which is preliminary data.</text>
</comment>
<evidence type="ECO:0000256" key="8">
    <source>
        <dbReference type="ARBA" id="ARBA00022967"/>
    </source>
</evidence>
<evidence type="ECO:0000256" key="7">
    <source>
        <dbReference type="ARBA" id="ARBA00022840"/>
    </source>
</evidence>
<keyword evidence="9" id="KW-0472">Membrane</keyword>